<accession>A0A935M835</accession>
<name>A0A935M835_9MICO</name>
<evidence type="ECO:0000313" key="2">
    <source>
        <dbReference type="Proteomes" id="UP000726105"/>
    </source>
</evidence>
<dbReference type="AlphaFoldDB" id="A0A935M835"/>
<reference evidence="1 2" key="1">
    <citation type="submission" date="2020-10" db="EMBL/GenBank/DDBJ databases">
        <title>Connecting structure to function with the recovery of over 1000 high-quality activated sludge metagenome-assembled genomes encoding full-length rRNA genes using long-read sequencing.</title>
        <authorList>
            <person name="Singleton C.M."/>
            <person name="Petriglieri F."/>
            <person name="Kristensen J.M."/>
            <person name="Kirkegaard R.H."/>
            <person name="Michaelsen T.Y."/>
            <person name="Andersen M.H."/>
            <person name="Karst S.M."/>
            <person name="Dueholm M.S."/>
            <person name="Nielsen P.H."/>
            <person name="Albertsen M."/>
        </authorList>
    </citation>
    <scope>NUCLEOTIDE SEQUENCE [LARGE SCALE GENOMIC DNA]</scope>
    <source>
        <strain evidence="1">Ega_18-Q3-R5-49_MAXAC.001</strain>
    </source>
</reference>
<dbReference type="Proteomes" id="UP000726105">
    <property type="component" value="Unassembled WGS sequence"/>
</dbReference>
<sequence length="79" mass="8149">MVARSRNNTSTGVWPSMCGSLLAVTSRNNIGSDTVCRPPLVTAAASSSSVPHPVHFAVPSGRSSPVCPVAYAALSRPKK</sequence>
<gene>
    <name evidence="1" type="ORF">IPI13_15755</name>
</gene>
<protein>
    <submittedName>
        <fullName evidence="1">Uncharacterized protein</fullName>
    </submittedName>
</protein>
<evidence type="ECO:0000313" key="1">
    <source>
        <dbReference type="EMBL" id="MBK7274539.1"/>
    </source>
</evidence>
<dbReference type="EMBL" id="JADJIB010000008">
    <property type="protein sequence ID" value="MBK7274539.1"/>
    <property type="molecule type" value="Genomic_DNA"/>
</dbReference>
<proteinExistence type="predicted"/>
<comment type="caution">
    <text evidence="1">The sequence shown here is derived from an EMBL/GenBank/DDBJ whole genome shotgun (WGS) entry which is preliminary data.</text>
</comment>
<organism evidence="1 2">
    <name type="scientific">Candidatus Phosphoribacter hodrii</name>
    <dbReference type="NCBI Taxonomy" id="2953743"/>
    <lineage>
        <taxon>Bacteria</taxon>
        <taxon>Bacillati</taxon>
        <taxon>Actinomycetota</taxon>
        <taxon>Actinomycetes</taxon>
        <taxon>Micrococcales</taxon>
        <taxon>Dermatophilaceae</taxon>
        <taxon>Candidatus Phosphoribacter</taxon>
    </lineage>
</organism>